<comment type="caution">
    <text evidence="11">The sequence shown here is derived from an EMBL/GenBank/DDBJ whole genome shotgun (WGS) entry which is preliminary data.</text>
</comment>
<keyword evidence="12" id="KW-1185">Reference proteome</keyword>
<dbReference type="Gene3D" id="3.50.50.60">
    <property type="entry name" value="FAD/NAD(P)-binding domain"/>
    <property type="match status" value="2"/>
</dbReference>
<dbReference type="InterPro" id="IPR027477">
    <property type="entry name" value="Succ_DH/fumarate_Rdtase_cat_sf"/>
</dbReference>
<gene>
    <name evidence="11" type="ORF">D0Z08_23035</name>
</gene>
<dbReference type="PANTHER" id="PTHR43400">
    <property type="entry name" value="FUMARATE REDUCTASE"/>
    <property type="match status" value="1"/>
</dbReference>
<evidence type="ECO:0000256" key="1">
    <source>
        <dbReference type="ARBA" id="ARBA00001974"/>
    </source>
</evidence>
<sequence>MTSGDGDDWTHEVDLLVVGSGAGGMTAALTGALAGLETLVVEKAPVYGGTTALSGGGIWVPNNHVLRAAGVVDSEERVVEHLEHLTGGRVARARLEALVHHGPEMFELFRDSARHLDFAWCPGYPDYHPEEPGGRPEGRTVECPPYDLRNLGDLADTQRGSSMTVPGGLVITAADYVKLAMVTRTWRGRLTAVRLAFRALVNRVLRRRMVSLGQSLVARLRASLADLGVPLWLDAPLLDLVRGPDGAVVGAIVERDGVPVSVRARGGVVIASGGFDHNETMRKEHLPEIGRPDVSGGADSNTGDGILAGRAVGAALDLMDDAWWMPAIRKPEGRVHSLVSERSIPNSLILTPDGERFTNEASPYVTFVHEQIEAGHPYLWFVMDQVARRRYPFGAVVPGKDLPPSWYDAGLAHRADTLAGLAARTGMDAETLERSVARFNRLAESGTDSDHGRGDSAYDRYYGDPTLANPVLGPVAEPPYLAVRIEAGDLGTKGGLLTDEHARVVDDGGAPIDGLYATGNAAASVMGNDYAGAGATIGPAMVFGYIAARHAAGPRT</sequence>
<dbReference type="SUPFAM" id="SSF56425">
    <property type="entry name" value="Succinate dehydrogenase/fumarate reductase flavoprotein, catalytic domain"/>
    <property type="match status" value="1"/>
</dbReference>
<dbReference type="Pfam" id="PF00890">
    <property type="entry name" value="FAD_binding_2"/>
    <property type="match status" value="1"/>
</dbReference>
<comment type="similarity">
    <text evidence="7">Belongs to the FAD-dependent oxidoreductase 2 family. 3-oxosteroid dehydrogenase subfamily.</text>
</comment>
<evidence type="ECO:0000256" key="4">
    <source>
        <dbReference type="ARBA" id="ARBA00023002"/>
    </source>
</evidence>
<evidence type="ECO:0000256" key="5">
    <source>
        <dbReference type="ARBA" id="ARBA00023221"/>
    </source>
</evidence>
<evidence type="ECO:0000313" key="12">
    <source>
        <dbReference type="Proteomes" id="UP000283644"/>
    </source>
</evidence>
<dbReference type="EMBL" id="QXGH01000030">
    <property type="protein sequence ID" value="RHW24617.1"/>
    <property type="molecule type" value="Genomic_DNA"/>
</dbReference>
<dbReference type="PRINTS" id="PR00411">
    <property type="entry name" value="PNDRDTASEI"/>
</dbReference>
<dbReference type="GO" id="GO:0047571">
    <property type="term" value="F:3-oxosteroid 1-dehydrogenase activity"/>
    <property type="evidence" value="ECO:0007669"/>
    <property type="project" value="UniProtKB-EC"/>
</dbReference>
<evidence type="ECO:0000256" key="7">
    <source>
        <dbReference type="ARBA" id="ARBA00061147"/>
    </source>
</evidence>
<dbReference type="InterPro" id="IPR050315">
    <property type="entry name" value="FAD-oxidoreductase_2"/>
</dbReference>
<dbReference type="SUPFAM" id="SSF51905">
    <property type="entry name" value="FAD/NAD(P)-binding domain"/>
    <property type="match status" value="1"/>
</dbReference>
<dbReference type="FunFam" id="3.50.50.60:FF:000208">
    <property type="entry name" value="3-ketosteroid dehydrogenase"/>
    <property type="match status" value="1"/>
</dbReference>
<dbReference type="GO" id="GO:0008202">
    <property type="term" value="P:steroid metabolic process"/>
    <property type="evidence" value="ECO:0007669"/>
    <property type="project" value="UniProtKB-KW"/>
</dbReference>
<dbReference type="AlphaFoldDB" id="A0A417XWU3"/>
<keyword evidence="2" id="KW-0285">Flavoprotein</keyword>
<dbReference type="InterPro" id="IPR003953">
    <property type="entry name" value="FAD-dep_OxRdtase_2_FAD-bd"/>
</dbReference>
<dbReference type="InterPro" id="IPR036188">
    <property type="entry name" value="FAD/NAD-bd_sf"/>
</dbReference>
<name>A0A417XWU3_9ACTN</name>
<keyword evidence="4" id="KW-0560">Oxidoreductase</keyword>
<dbReference type="PANTHER" id="PTHR43400:SF10">
    <property type="entry name" value="3-OXOSTEROID 1-DEHYDROGENASE"/>
    <property type="match status" value="1"/>
</dbReference>
<keyword evidence="3" id="KW-0274">FAD</keyword>
<keyword evidence="5" id="KW-0753">Steroid metabolism</keyword>
<proteinExistence type="inferred from homology"/>
<comment type="cofactor">
    <cofactor evidence="1">
        <name>FAD</name>
        <dbReference type="ChEBI" id="CHEBI:57692"/>
    </cofactor>
</comment>
<protein>
    <recommendedName>
        <fullName evidence="9">3-oxosteroid 1-dehydrogenase</fullName>
        <ecNumber evidence="8">1.3.99.4</ecNumber>
    </recommendedName>
</protein>
<evidence type="ECO:0000313" key="11">
    <source>
        <dbReference type="EMBL" id="RHW24617.1"/>
    </source>
</evidence>
<dbReference type="EC" id="1.3.99.4" evidence="8"/>
<evidence type="ECO:0000256" key="3">
    <source>
        <dbReference type="ARBA" id="ARBA00022827"/>
    </source>
</evidence>
<dbReference type="RefSeq" id="WP_118927628.1">
    <property type="nucleotide sequence ID" value="NZ_QXGH01000030.1"/>
</dbReference>
<reference evidence="11 12" key="1">
    <citation type="submission" date="2018-09" db="EMBL/GenBank/DDBJ databases">
        <title>Genome sequencing of Nocardioides immobilis CCTCC AB 2017083 for comparison to Nocardioides silvaticus.</title>
        <authorList>
            <person name="Li C."/>
            <person name="Wang G."/>
        </authorList>
    </citation>
    <scope>NUCLEOTIDE SEQUENCE [LARGE SCALE GENOMIC DNA]</scope>
    <source>
        <strain evidence="11 12">CCTCC AB 2017083</strain>
    </source>
</reference>
<comment type="catalytic activity">
    <reaction evidence="6">
        <text>a 3-oxosteroid + A = a 3-oxo-Delta(1)-steroid + AH2</text>
        <dbReference type="Rhea" id="RHEA:13329"/>
        <dbReference type="ChEBI" id="CHEBI:13193"/>
        <dbReference type="ChEBI" id="CHEBI:17499"/>
        <dbReference type="ChEBI" id="CHEBI:20156"/>
        <dbReference type="ChEBI" id="CHEBI:47788"/>
        <dbReference type="EC" id="1.3.99.4"/>
    </reaction>
</comment>
<dbReference type="OrthoDB" id="9813348at2"/>
<accession>A0A417XWU3</accession>
<evidence type="ECO:0000256" key="6">
    <source>
        <dbReference type="ARBA" id="ARBA00051951"/>
    </source>
</evidence>
<evidence type="ECO:0000256" key="8">
    <source>
        <dbReference type="ARBA" id="ARBA00066536"/>
    </source>
</evidence>
<organism evidence="11 12">
    <name type="scientific">Nocardioides immobilis</name>
    <dbReference type="NCBI Taxonomy" id="2049295"/>
    <lineage>
        <taxon>Bacteria</taxon>
        <taxon>Bacillati</taxon>
        <taxon>Actinomycetota</taxon>
        <taxon>Actinomycetes</taxon>
        <taxon>Propionibacteriales</taxon>
        <taxon>Nocardioidaceae</taxon>
        <taxon>Nocardioides</taxon>
    </lineage>
</organism>
<evidence type="ECO:0000256" key="2">
    <source>
        <dbReference type="ARBA" id="ARBA00022630"/>
    </source>
</evidence>
<feature type="domain" description="FAD-dependent oxidoreductase 2 FAD-binding" evidence="10">
    <location>
        <begin position="14"/>
        <end position="536"/>
    </location>
</feature>
<keyword evidence="5" id="KW-0443">Lipid metabolism</keyword>
<evidence type="ECO:0000259" key="10">
    <source>
        <dbReference type="Pfam" id="PF00890"/>
    </source>
</evidence>
<dbReference type="Proteomes" id="UP000283644">
    <property type="component" value="Unassembled WGS sequence"/>
</dbReference>
<evidence type="ECO:0000256" key="9">
    <source>
        <dbReference type="ARBA" id="ARBA00069709"/>
    </source>
</evidence>